<evidence type="ECO:0000313" key="2">
    <source>
        <dbReference type="EMBL" id="BBY61555.1"/>
    </source>
</evidence>
<dbReference type="AlphaFoldDB" id="A0A7I7SZZ7"/>
<organism evidence="2 3">
    <name type="scientific">Mycolicibacterium sarraceniae</name>
    <dbReference type="NCBI Taxonomy" id="1534348"/>
    <lineage>
        <taxon>Bacteria</taxon>
        <taxon>Bacillati</taxon>
        <taxon>Actinomycetota</taxon>
        <taxon>Actinomycetes</taxon>
        <taxon>Mycobacteriales</taxon>
        <taxon>Mycobacteriaceae</taxon>
        <taxon>Mycolicibacterium</taxon>
    </lineage>
</organism>
<keyword evidence="3" id="KW-1185">Reference proteome</keyword>
<evidence type="ECO:0000313" key="3">
    <source>
        <dbReference type="Proteomes" id="UP000466445"/>
    </source>
</evidence>
<gene>
    <name evidence="2" type="ORF">MSAR_46910</name>
</gene>
<name>A0A7I7SZZ7_9MYCO</name>
<feature type="region of interest" description="Disordered" evidence="1">
    <location>
        <begin position="1"/>
        <end position="62"/>
    </location>
</feature>
<sequence>MAKAAADPSYDDALRKSHHADDSPQTGSRFRGAVSPRSPRGEEAGKLWDISVTSAANPHFGS</sequence>
<dbReference type="EMBL" id="AP022595">
    <property type="protein sequence ID" value="BBY61555.1"/>
    <property type="molecule type" value="Genomic_DNA"/>
</dbReference>
<proteinExistence type="predicted"/>
<dbReference type="KEGG" id="msar:MSAR_46910"/>
<reference evidence="2 3" key="1">
    <citation type="journal article" date="2019" name="Emerg. Microbes Infect.">
        <title>Comprehensive subspecies identification of 175 nontuberculous mycobacteria species based on 7547 genomic profiles.</title>
        <authorList>
            <person name="Matsumoto Y."/>
            <person name="Kinjo T."/>
            <person name="Motooka D."/>
            <person name="Nabeya D."/>
            <person name="Jung N."/>
            <person name="Uechi K."/>
            <person name="Horii T."/>
            <person name="Iida T."/>
            <person name="Fujita J."/>
            <person name="Nakamura S."/>
        </authorList>
    </citation>
    <scope>NUCLEOTIDE SEQUENCE [LARGE SCALE GENOMIC DNA]</scope>
    <source>
        <strain evidence="2 3">JCM 30395</strain>
    </source>
</reference>
<dbReference type="Proteomes" id="UP000466445">
    <property type="component" value="Chromosome"/>
</dbReference>
<protein>
    <submittedName>
        <fullName evidence="2">Uncharacterized protein</fullName>
    </submittedName>
</protein>
<evidence type="ECO:0000256" key="1">
    <source>
        <dbReference type="SAM" id="MobiDB-lite"/>
    </source>
</evidence>
<feature type="compositionally biased region" description="Basic and acidic residues" evidence="1">
    <location>
        <begin position="12"/>
        <end position="22"/>
    </location>
</feature>
<accession>A0A7I7SZZ7</accession>
<dbReference type="Gene3D" id="3.40.30.10">
    <property type="entry name" value="Glutaredoxin"/>
    <property type="match status" value="1"/>
</dbReference>